<proteinExistence type="predicted"/>
<dbReference type="InterPro" id="IPR001633">
    <property type="entry name" value="EAL_dom"/>
</dbReference>
<feature type="domain" description="EAL" evidence="1">
    <location>
        <begin position="6"/>
        <end position="62"/>
    </location>
</feature>
<dbReference type="InterPro" id="IPR035919">
    <property type="entry name" value="EAL_sf"/>
</dbReference>
<keyword evidence="3" id="KW-1185">Reference proteome</keyword>
<dbReference type="Proteomes" id="UP000254069">
    <property type="component" value="Unassembled WGS sequence"/>
</dbReference>
<dbReference type="PROSITE" id="PS50883">
    <property type="entry name" value="EAL"/>
    <property type="match status" value="1"/>
</dbReference>
<gene>
    <name evidence="2" type="ORF">NCTC10738_00247</name>
</gene>
<name>A0A379YNY6_9GAMM</name>
<dbReference type="SUPFAM" id="SSF141868">
    <property type="entry name" value="EAL domain-like"/>
    <property type="match status" value="1"/>
</dbReference>
<evidence type="ECO:0000259" key="1">
    <source>
        <dbReference type="PROSITE" id="PS50883"/>
    </source>
</evidence>
<accession>A0A379YNY6</accession>
<reference evidence="2 3" key="1">
    <citation type="submission" date="2018-06" db="EMBL/GenBank/DDBJ databases">
        <authorList>
            <consortium name="Pathogen Informatics"/>
            <person name="Doyle S."/>
        </authorList>
    </citation>
    <scope>NUCLEOTIDE SEQUENCE [LARGE SCALE GENOMIC DNA]</scope>
    <source>
        <strain evidence="2 3">NCTC10738</strain>
    </source>
</reference>
<evidence type="ECO:0000313" key="3">
    <source>
        <dbReference type="Proteomes" id="UP000254069"/>
    </source>
</evidence>
<dbReference type="EMBL" id="UGYO01000001">
    <property type="protein sequence ID" value="SUI47201.1"/>
    <property type="molecule type" value="Genomic_DNA"/>
</dbReference>
<organism evidence="2 3">
    <name type="scientific">Shewanella algae</name>
    <dbReference type="NCBI Taxonomy" id="38313"/>
    <lineage>
        <taxon>Bacteria</taxon>
        <taxon>Pseudomonadati</taxon>
        <taxon>Pseudomonadota</taxon>
        <taxon>Gammaproteobacteria</taxon>
        <taxon>Alteromonadales</taxon>
        <taxon>Shewanellaceae</taxon>
        <taxon>Shewanella</taxon>
    </lineage>
</organism>
<protein>
    <recommendedName>
        <fullName evidence="1">EAL domain-containing protein</fullName>
    </recommendedName>
</protein>
<dbReference type="AlphaFoldDB" id="A0A379YNY6"/>
<evidence type="ECO:0000313" key="2">
    <source>
        <dbReference type="EMBL" id="SUI47201.1"/>
    </source>
</evidence>
<dbReference type="Gene3D" id="3.20.20.450">
    <property type="entry name" value="EAL domain"/>
    <property type="match status" value="1"/>
</dbReference>
<sequence>MLEGTASYEIHSCSNCLNKKELGFDFSMAFQPIINIKNNSVFGYEALVRGLNNEAVGLMPIS</sequence>